<evidence type="ECO:0000313" key="1">
    <source>
        <dbReference type="EMBL" id="OHT15963.1"/>
    </source>
</evidence>
<proteinExistence type="predicted"/>
<reference evidence="1" key="1">
    <citation type="submission" date="2016-10" db="EMBL/GenBank/DDBJ databases">
        <authorList>
            <person name="Benchimol M."/>
            <person name="Almeida L.G."/>
            <person name="Vasconcelos A.T."/>
            <person name="Perreira-Neves A."/>
            <person name="Rosa I.A."/>
            <person name="Tasca T."/>
            <person name="Bogo M.R."/>
            <person name="de Souza W."/>
        </authorList>
    </citation>
    <scope>NUCLEOTIDE SEQUENCE [LARGE SCALE GENOMIC DNA]</scope>
    <source>
        <strain evidence="1">K</strain>
    </source>
</reference>
<dbReference type="VEuPathDB" id="TrichDB:TRFO_13653"/>
<protein>
    <submittedName>
        <fullName evidence="1">Uncharacterized protein</fullName>
    </submittedName>
</protein>
<dbReference type="RefSeq" id="XP_068369099.1">
    <property type="nucleotide sequence ID" value="XM_068497372.1"/>
</dbReference>
<sequence>MVIFRFGDRLFDLMNDNRPSNTILLLIDNTATMGLNTNDYFPFISYAKSTARGIIEDRFRQNKIRLIIAYSDLYGKPKVINMNLSSMNFVQTPPEINNLEISPCGIFDETVKEGLIEMNKMRFQFNRDQADPFFNVRKNDYYSILLFTDGRTLSTSFHKFSENSEWLFRPDENIYFCHIDKCDSTKNLIPKFNDANEQLDVEFIPFNAAYSISSTTLISNIIKSKFYFHFCLNFGPLTVKAKVEAMNNLPWPFPYDSTVNQTSNVMPLYFCQKYKKLKSLNKIKNVKLDVFPKLGDRVESGYYLLMTSVENGASFALLSVKTDKTSLILLPYNFKKLLQMMNPLPSKSHCDEYLSTIPWSYIEGIITFFTDNGFQFTPELSNRPKPKATLTKQRERDEFYKNHNLLPEMMPTQTSIDSMKYCHNTLYTLLEEMPQSRCVFHLKKTQKPFAVSLDTIDDRNFQSLDVVRAKVSPMLIYQKISSPVSEDLVKSMMPRQNDTKEAQAEVAALTESIESLNSVDDDADQFVFLEDMLITLRERDTKELERRLLMLQKNVELYEFVKMFLLRAVRRFGLEHLPESTLKILTSSEPKSE</sequence>
<accession>A0A1J4KXI4</accession>
<dbReference type="EMBL" id="MLAK01000167">
    <property type="protein sequence ID" value="OHT15963.1"/>
    <property type="molecule type" value="Genomic_DNA"/>
</dbReference>
<gene>
    <name evidence="1" type="ORF">TRFO_13653</name>
</gene>
<keyword evidence="2" id="KW-1185">Reference proteome</keyword>
<organism evidence="1 2">
    <name type="scientific">Tritrichomonas foetus</name>
    <dbReference type="NCBI Taxonomy" id="1144522"/>
    <lineage>
        <taxon>Eukaryota</taxon>
        <taxon>Metamonada</taxon>
        <taxon>Parabasalia</taxon>
        <taxon>Tritrichomonadida</taxon>
        <taxon>Tritrichomonadidae</taxon>
        <taxon>Tritrichomonas</taxon>
    </lineage>
</organism>
<evidence type="ECO:0000313" key="2">
    <source>
        <dbReference type="Proteomes" id="UP000179807"/>
    </source>
</evidence>
<name>A0A1J4KXI4_9EUKA</name>
<dbReference type="GeneID" id="94832076"/>
<comment type="caution">
    <text evidence="1">The sequence shown here is derived from an EMBL/GenBank/DDBJ whole genome shotgun (WGS) entry which is preliminary data.</text>
</comment>
<dbReference type="AlphaFoldDB" id="A0A1J4KXI4"/>
<dbReference type="Proteomes" id="UP000179807">
    <property type="component" value="Unassembled WGS sequence"/>
</dbReference>